<dbReference type="InterPro" id="IPR012678">
    <property type="entry name" value="Ribosomal_uL23/eL15/eS24_sf"/>
</dbReference>
<evidence type="ECO:0000256" key="3">
    <source>
        <dbReference type="ARBA" id="ARBA00023274"/>
    </source>
</evidence>
<accession>A0A0H4TWJ8</accession>
<dbReference type="GO" id="GO:0006412">
    <property type="term" value="P:translation"/>
    <property type="evidence" value="ECO:0007669"/>
    <property type="project" value="InterPro"/>
</dbReference>
<proteinExistence type="inferred from homology"/>
<dbReference type="Pfam" id="PF00276">
    <property type="entry name" value="Ribosomal_L23"/>
    <property type="match status" value="1"/>
</dbReference>
<dbReference type="AlphaFoldDB" id="A0A0H4TWJ8"/>
<keyword evidence="2 5" id="KW-0689">Ribosomal protein</keyword>
<comment type="similarity">
    <text evidence="1">Belongs to the universal ribosomal protein uL23 family.</text>
</comment>
<dbReference type="GO" id="GO:1990904">
    <property type="term" value="C:ribonucleoprotein complex"/>
    <property type="evidence" value="ECO:0007669"/>
    <property type="project" value="UniProtKB-KW"/>
</dbReference>
<sequence>MILSDVIKRPLITEKATSLKATSNAVLFAVDKRANKKEVREAVEKMFKVKVEDVRTMNVAGKVKRRGRTVLQAE</sequence>
<dbReference type="SUPFAM" id="SSF54189">
    <property type="entry name" value="Ribosomal proteins S24e, L23 and L15e"/>
    <property type="match status" value="1"/>
</dbReference>
<evidence type="ECO:0000256" key="4">
    <source>
        <dbReference type="ARBA" id="ARBA00035481"/>
    </source>
</evidence>
<dbReference type="InterPro" id="IPR013025">
    <property type="entry name" value="Ribosomal_uL23-like"/>
</dbReference>
<name>A0A0H4TWJ8_9DELT</name>
<evidence type="ECO:0000256" key="1">
    <source>
        <dbReference type="ARBA" id="ARBA00006700"/>
    </source>
</evidence>
<protein>
    <recommendedName>
        <fullName evidence="4">50S ribosomal protein L23</fullName>
    </recommendedName>
</protein>
<dbReference type="NCBIfam" id="NF004363">
    <property type="entry name" value="PRK05738.2-4"/>
    <property type="match status" value="1"/>
</dbReference>
<evidence type="ECO:0000256" key="2">
    <source>
        <dbReference type="ARBA" id="ARBA00022980"/>
    </source>
</evidence>
<dbReference type="InterPro" id="IPR012677">
    <property type="entry name" value="Nucleotide-bd_a/b_plait_sf"/>
</dbReference>
<evidence type="ECO:0000313" key="5">
    <source>
        <dbReference type="EMBL" id="AKQ05334.1"/>
    </source>
</evidence>
<dbReference type="GO" id="GO:0003735">
    <property type="term" value="F:structural constituent of ribosome"/>
    <property type="evidence" value="ECO:0007669"/>
    <property type="project" value="InterPro"/>
</dbReference>
<organism evidence="5">
    <name type="scientific">uncultured delta proteobacterium Rifle_16ft_4_minimus_36741</name>
    <dbReference type="NCBI Taxonomy" id="1665180"/>
    <lineage>
        <taxon>Bacteria</taxon>
        <taxon>Deltaproteobacteria</taxon>
        <taxon>environmental samples</taxon>
    </lineage>
</organism>
<keyword evidence="3" id="KW-0687">Ribonucleoprotein</keyword>
<dbReference type="GO" id="GO:0005840">
    <property type="term" value="C:ribosome"/>
    <property type="evidence" value="ECO:0007669"/>
    <property type="project" value="UniProtKB-KW"/>
</dbReference>
<dbReference type="Gene3D" id="3.30.70.330">
    <property type="match status" value="1"/>
</dbReference>
<dbReference type="EMBL" id="KT007071">
    <property type="protein sequence ID" value="AKQ05334.1"/>
    <property type="molecule type" value="Genomic_DNA"/>
</dbReference>
<reference evidence="5" key="1">
    <citation type="journal article" date="2015" name="ISME J.">
        <title>Aquifer environment selects for microbial species cohorts in sediment and groundwater.</title>
        <authorList>
            <person name="Hug L.A."/>
            <person name="Thomas B.C."/>
            <person name="Brown C.T."/>
            <person name="Frischkorn K.R."/>
            <person name="Williams K.H."/>
            <person name="Tringe S.G."/>
            <person name="Banfield J.F."/>
        </authorList>
    </citation>
    <scope>NUCLEOTIDE SEQUENCE</scope>
</reference>
<dbReference type="PANTHER" id="PTHR11620">
    <property type="entry name" value="60S RIBOSOMAL PROTEIN L23A"/>
    <property type="match status" value="1"/>
</dbReference>